<dbReference type="EMBL" id="FONY01000002">
    <property type="protein sequence ID" value="SFE48178.1"/>
    <property type="molecule type" value="Genomic_DNA"/>
</dbReference>
<dbReference type="Pfam" id="PF00106">
    <property type="entry name" value="adh_short"/>
    <property type="match status" value="1"/>
</dbReference>
<dbReference type="PROSITE" id="PS00061">
    <property type="entry name" value="ADH_SHORT"/>
    <property type="match status" value="1"/>
</dbReference>
<gene>
    <name evidence="2" type="ORF">SAMN04488541_100233</name>
</gene>
<organism evidence="2 3">
    <name type="scientific">Thermoflexibacter ruber</name>
    <dbReference type="NCBI Taxonomy" id="1003"/>
    <lineage>
        <taxon>Bacteria</taxon>
        <taxon>Pseudomonadati</taxon>
        <taxon>Bacteroidota</taxon>
        <taxon>Cytophagia</taxon>
        <taxon>Cytophagales</taxon>
        <taxon>Thermoflexibacteraceae</taxon>
        <taxon>Thermoflexibacter</taxon>
    </lineage>
</organism>
<keyword evidence="3" id="KW-1185">Reference proteome</keyword>
<dbReference type="NCBIfam" id="NF004825">
    <property type="entry name" value="PRK06181.1"/>
    <property type="match status" value="1"/>
</dbReference>
<reference evidence="2 3" key="1">
    <citation type="submission" date="2016-10" db="EMBL/GenBank/DDBJ databases">
        <authorList>
            <person name="de Groot N.N."/>
        </authorList>
    </citation>
    <scope>NUCLEOTIDE SEQUENCE [LARGE SCALE GENOMIC DNA]</scope>
    <source>
        <strain>GEY</strain>
        <strain evidence="3">DSM 9560</strain>
    </source>
</reference>
<dbReference type="InterPro" id="IPR002347">
    <property type="entry name" value="SDR_fam"/>
</dbReference>
<evidence type="ECO:0000313" key="3">
    <source>
        <dbReference type="Proteomes" id="UP000199513"/>
    </source>
</evidence>
<dbReference type="PANTHER" id="PTHR44269">
    <property type="entry name" value="DEHYDROGENASE/REDUCTASE SDR FAMILY MEMBER 7-RELATED"/>
    <property type="match status" value="1"/>
</dbReference>
<name>A0A1I2AX28_9BACT</name>
<dbReference type="InterPro" id="IPR053011">
    <property type="entry name" value="SDR_family_member_7"/>
</dbReference>
<proteinExistence type="inferred from homology"/>
<dbReference type="CDD" id="cd05332">
    <property type="entry name" value="11beta-HSD1_like_SDR_c"/>
    <property type="match status" value="1"/>
</dbReference>
<comment type="similarity">
    <text evidence="1">Belongs to the short-chain dehydrogenases/reductases (SDR) family.</text>
</comment>
<dbReference type="Proteomes" id="UP000199513">
    <property type="component" value="Unassembled WGS sequence"/>
</dbReference>
<dbReference type="SUPFAM" id="SSF51735">
    <property type="entry name" value="NAD(P)-binding Rossmann-fold domains"/>
    <property type="match status" value="1"/>
</dbReference>
<dbReference type="PRINTS" id="PR00081">
    <property type="entry name" value="GDHRDH"/>
</dbReference>
<dbReference type="PANTHER" id="PTHR44269:SF1">
    <property type="entry name" value="DEHYDROGENASE_REDUCTASE SDR FAMILY MEMBER 7"/>
    <property type="match status" value="1"/>
</dbReference>
<dbReference type="PRINTS" id="PR00080">
    <property type="entry name" value="SDRFAMILY"/>
</dbReference>
<evidence type="ECO:0000256" key="1">
    <source>
        <dbReference type="RuleBase" id="RU000363"/>
    </source>
</evidence>
<dbReference type="Gene3D" id="3.40.50.720">
    <property type="entry name" value="NAD(P)-binding Rossmann-like Domain"/>
    <property type="match status" value="1"/>
</dbReference>
<dbReference type="InterPro" id="IPR020904">
    <property type="entry name" value="Sc_DH/Rdtase_CS"/>
</dbReference>
<dbReference type="STRING" id="1003.SAMN04488541_100233"/>
<dbReference type="InterPro" id="IPR036291">
    <property type="entry name" value="NAD(P)-bd_dom_sf"/>
</dbReference>
<dbReference type="AlphaFoldDB" id="A0A1I2AX28"/>
<dbReference type="RefSeq" id="WP_317039421.1">
    <property type="nucleotide sequence ID" value="NZ_FONY01000002.1"/>
</dbReference>
<evidence type="ECO:0000313" key="2">
    <source>
        <dbReference type="EMBL" id="SFE48178.1"/>
    </source>
</evidence>
<protein>
    <submittedName>
        <fullName evidence="2">Short-chain dehydrogenase</fullName>
    </submittedName>
</protein>
<sequence length="263" mass="29033">MMQGQVIWITGASSGIGEALAYSLARKGAKLILSARREEELFRVKSACQRADGDILVLPLDLEKQAEFPEKVAQAIAHFAHIDILINNGGISQRSLAKDTDLAVDRRIMEIDYFGTLALTKAVLPLMLQRKSGKIVVITSLVGKFGTPLRSAYAAAKHALHGFFDSLRAECWQENLKVLIVCPGFIKTQVSINALTAKGDKQNKMDDAQAKGMSAEKCAEKIIKAILADREEVYIGGREIYAVYLKRLFPQLFSRILRKAKVT</sequence>
<accession>A0A1I2AX28</accession>